<evidence type="ECO:0000256" key="1">
    <source>
        <dbReference type="PROSITE-ProRule" id="PRU00325"/>
    </source>
</evidence>
<protein>
    <recommendedName>
        <fullName evidence="2">SWIM-type domain-containing protein</fullName>
    </recommendedName>
</protein>
<dbReference type="GO" id="GO:0097196">
    <property type="term" value="C:Shu complex"/>
    <property type="evidence" value="ECO:0007669"/>
    <property type="project" value="TreeGrafter"/>
</dbReference>
<feature type="domain" description="SWIM-type" evidence="2">
    <location>
        <begin position="86"/>
        <end position="122"/>
    </location>
</feature>
<name>A0A6A4ZWV6_APHAT</name>
<gene>
    <name evidence="3" type="ORF">AaE_007681</name>
</gene>
<keyword evidence="1" id="KW-0479">Metal-binding</keyword>
<dbReference type="GO" id="GO:0008270">
    <property type="term" value="F:zinc ion binding"/>
    <property type="evidence" value="ECO:0007669"/>
    <property type="project" value="UniProtKB-KW"/>
</dbReference>
<organism evidence="3 4">
    <name type="scientific">Aphanomyces astaci</name>
    <name type="common">Crayfish plague agent</name>
    <dbReference type="NCBI Taxonomy" id="112090"/>
    <lineage>
        <taxon>Eukaryota</taxon>
        <taxon>Sar</taxon>
        <taxon>Stramenopiles</taxon>
        <taxon>Oomycota</taxon>
        <taxon>Saprolegniomycetes</taxon>
        <taxon>Saprolegniales</taxon>
        <taxon>Verrucalvaceae</taxon>
        <taxon>Aphanomyces</taxon>
    </lineage>
</organism>
<dbReference type="VEuPathDB" id="FungiDB:H257_12924"/>
<dbReference type="PANTHER" id="PTHR28498">
    <property type="entry name" value="ZINC FINGER SWIM DOMAIN-CONTAINING PROTEIN 7"/>
    <property type="match status" value="1"/>
</dbReference>
<keyword evidence="1" id="KW-0863">Zinc-finger</keyword>
<dbReference type="Proteomes" id="UP000469452">
    <property type="component" value="Unassembled WGS sequence"/>
</dbReference>
<keyword evidence="1" id="KW-0862">Zinc</keyword>
<dbReference type="PANTHER" id="PTHR28498:SF1">
    <property type="entry name" value="ZINC FINGER SWIM DOMAIN-CONTAINING PROTEIN 7"/>
    <property type="match status" value="1"/>
</dbReference>
<dbReference type="InterPro" id="IPR007527">
    <property type="entry name" value="Znf_SWIM"/>
</dbReference>
<comment type="caution">
    <text evidence="3">The sequence shown here is derived from an EMBL/GenBank/DDBJ whole genome shotgun (WGS) entry which is preliminary data.</text>
</comment>
<evidence type="ECO:0000313" key="3">
    <source>
        <dbReference type="EMBL" id="KAF0747559.1"/>
    </source>
</evidence>
<reference evidence="3 4" key="1">
    <citation type="submission" date="2019-06" db="EMBL/GenBank/DDBJ databases">
        <title>Genomics analysis of Aphanomyces spp. identifies a new class of oomycete effector associated with host adaptation.</title>
        <authorList>
            <person name="Gaulin E."/>
        </authorList>
    </citation>
    <scope>NUCLEOTIDE SEQUENCE [LARGE SCALE GENOMIC DNA]</scope>
    <source>
        <strain evidence="3 4">E</strain>
    </source>
</reference>
<dbReference type="EMBL" id="VJMI01013524">
    <property type="protein sequence ID" value="KAF0747559.1"/>
    <property type="molecule type" value="Genomic_DNA"/>
</dbReference>
<dbReference type="PROSITE" id="PS50966">
    <property type="entry name" value="ZF_SWIM"/>
    <property type="match status" value="1"/>
</dbReference>
<evidence type="ECO:0000259" key="2">
    <source>
        <dbReference type="PROSITE" id="PS50966"/>
    </source>
</evidence>
<dbReference type="AlphaFoldDB" id="A0A6A4ZWV6"/>
<evidence type="ECO:0000313" key="4">
    <source>
        <dbReference type="Proteomes" id="UP000469452"/>
    </source>
</evidence>
<sequence>MSNDMSAAVLRQTLALVKANDGQFTAQHGEILLTIYTNEAEMALLQAASELVERQRVTCVTAAPSGRSFTRVSSQSHHGSSGGPSFYICFSHYCSCAAFLHTTVHSKSTMCKHMLAALLADATGKLLHESVADSAFADMLCPVSSE</sequence>
<dbReference type="GO" id="GO:0000724">
    <property type="term" value="P:double-strand break repair via homologous recombination"/>
    <property type="evidence" value="ECO:0007669"/>
    <property type="project" value="TreeGrafter"/>
</dbReference>
<accession>A0A6A4ZWV6</accession>
<proteinExistence type="predicted"/>